<protein>
    <submittedName>
        <fullName evidence="2">Uncharacterized protein</fullName>
    </submittedName>
</protein>
<evidence type="ECO:0000256" key="1">
    <source>
        <dbReference type="SAM" id="MobiDB-lite"/>
    </source>
</evidence>
<dbReference type="AlphaFoldDB" id="A0A7C8ZUI3"/>
<name>A0A7C8ZUI3_OPUST</name>
<dbReference type="EMBL" id="GISG01166999">
    <property type="protein sequence ID" value="MBA4650811.1"/>
    <property type="molecule type" value="Transcribed_RNA"/>
</dbReference>
<feature type="compositionally biased region" description="Polar residues" evidence="1">
    <location>
        <begin position="19"/>
        <end position="29"/>
    </location>
</feature>
<organism evidence="2">
    <name type="scientific">Opuntia streptacantha</name>
    <name type="common">Prickly pear cactus</name>
    <name type="synonym">Opuntia cardona</name>
    <dbReference type="NCBI Taxonomy" id="393608"/>
    <lineage>
        <taxon>Eukaryota</taxon>
        <taxon>Viridiplantae</taxon>
        <taxon>Streptophyta</taxon>
        <taxon>Embryophyta</taxon>
        <taxon>Tracheophyta</taxon>
        <taxon>Spermatophyta</taxon>
        <taxon>Magnoliopsida</taxon>
        <taxon>eudicotyledons</taxon>
        <taxon>Gunneridae</taxon>
        <taxon>Pentapetalae</taxon>
        <taxon>Caryophyllales</taxon>
        <taxon>Cactineae</taxon>
        <taxon>Cactaceae</taxon>
        <taxon>Opuntioideae</taxon>
        <taxon>Opuntia</taxon>
    </lineage>
</organism>
<accession>A0A7C8ZUI3</accession>
<feature type="region of interest" description="Disordered" evidence="1">
    <location>
        <begin position="57"/>
        <end position="83"/>
    </location>
</feature>
<reference evidence="2" key="1">
    <citation type="journal article" date="2013" name="J. Plant Res.">
        <title>Effect of fungi and light on seed germination of three Opuntia species from semiarid lands of central Mexico.</title>
        <authorList>
            <person name="Delgado-Sanchez P."/>
            <person name="Jimenez-Bremont J.F."/>
            <person name="Guerrero-Gonzalez Mde L."/>
            <person name="Flores J."/>
        </authorList>
    </citation>
    <scope>NUCLEOTIDE SEQUENCE</scope>
    <source>
        <tissue evidence="2">Cladode</tissue>
    </source>
</reference>
<sequence length="130" mass="14755">MIKRVQQQPEKPYDKPGNSAWSSTTDQYNQSEKHGGILEALYKSLLLQTLLPNKLHTHLPQTPSFPSPFPPLSQTSLPESNQSIPTAFLPHHLPATHRLTDLHRCGCRDSVSLLPNLGFLWEFYSNRPLM</sequence>
<evidence type="ECO:0000313" key="2">
    <source>
        <dbReference type="EMBL" id="MBA4650811.1"/>
    </source>
</evidence>
<reference evidence="2" key="2">
    <citation type="submission" date="2020-07" db="EMBL/GenBank/DDBJ databases">
        <authorList>
            <person name="Vera ALvarez R."/>
            <person name="Arias-Moreno D.M."/>
            <person name="Jimenez-Jacinto V."/>
            <person name="Jimenez-Bremont J.F."/>
            <person name="Swaminathan K."/>
            <person name="Moose S.P."/>
            <person name="Guerrero-Gonzalez M.L."/>
            <person name="Marino-Ramirez L."/>
            <person name="Landsman D."/>
            <person name="Rodriguez-Kessler M."/>
            <person name="Delgado-Sanchez P."/>
        </authorList>
    </citation>
    <scope>NUCLEOTIDE SEQUENCE</scope>
    <source>
        <tissue evidence="2">Cladode</tissue>
    </source>
</reference>
<proteinExistence type="predicted"/>
<feature type="region of interest" description="Disordered" evidence="1">
    <location>
        <begin position="1"/>
        <end position="29"/>
    </location>
</feature>